<dbReference type="Pfam" id="PF14520">
    <property type="entry name" value="HHH_5"/>
    <property type="match status" value="1"/>
</dbReference>
<comment type="subcellular location">
    <subcellularLocation>
        <location evidence="6">Cytoplasm</location>
    </subcellularLocation>
</comment>
<sequence length="192" mass="21335">MLYELFGTVAKKGNGFCVLRAGAFGFKLMMNERTLNRLTEGAEVTLACNLYVRDTALELYGFASDVSRELFEMLISVSGIGPKMALHVMETDEPERIAAAIVEGRTDFLTRTPGIGKKTAERVIMELRDKLHLHDTTGTARAMDVDADVEEVLVRLGYPRRDAQRATQSLGPEPTKLEERVKAALKFLQSQP</sequence>
<keyword evidence="8" id="KW-0547">Nucleotide-binding</keyword>
<dbReference type="GO" id="GO:0006310">
    <property type="term" value="P:DNA recombination"/>
    <property type="evidence" value="ECO:0007669"/>
    <property type="project" value="UniProtKB-UniRule"/>
</dbReference>
<dbReference type="GO" id="GO:0048476">
    <property type="term" value="C:Holliday junction resolvase complex"/>
    <property type="evidence" value="ECO:0007669"/>
    <property type="project" value="UniProtKB-UniRule"/>
</dbReference>
<dbReference type="AlphaFoldDB" id="A0A1F6BLZ4"/>
<comment type="caution">
    <text evidence="8">The sequence shown here is derived from an EMBL/GenBank/DDBJ whole genome shotgun (WGS) entry which is preliminary data.</text>
</comment>
<dbReference type="InterPro" id="IPR036267">
    <property type="entry name" value="RuvA_C_sf"/>
</dbReference>
<keyword evidence="5 6" id="KW-0234">DNA repair</keyword>
<name>A0A1F6BLZ4_9BACT</name>
<keyword evidence="1 6" id="KW-0963">Cytoplasm</keyword>
<evidence type="ECO:0000256" key="4">
    <source>
        <dbReference type="ARBA" id="ARBA00023172"/>
    </source>
</evidence>
<dbReference type="STRING" id="1798468.A2110_00365"/>
<dbReference type="SUPFAM" id="SSF47781">
    <property type="entry name" value="RuvA domain 2-like"/>
    <property type="match status" value="1"/>
</dbReference>
<dbReference type="GO" id="GO:0009379">
    <property type="term" value="C:Holliday junction helicase complex"/>
    <property type="evidence" value="ECO:0007669"/>
    <property type="project" value="InterPro"/>
</dbReference>
<comment type="subunit">
    <text evidence="6">Homotetramer. Forms an RuvA(8)-RuvB(12)-Holliday junction (HJ) complex. HJ DNA is sandwiched between 2 RuvA tetramers; dsDNA enters through RuvA and exits via RuvB. An RuvB hexamer assembles on each DNA strand where it exits the tetramer. Each RuvB hexamer is contacted by two RuvA subunits (via domain III) on 2 adjacent RuvB subunits; this complex drives branch migration. In the full resolvosome a probable DNA-RuvA(4)-RuvB(12)-RuvC(2) complex forms which resolves the HJ.</text>
</comment>
<keyword evidence="2 6" id="KW-0227">DNA damage</keyword>
<evidence type="ECO:0000256" key="3">
    <source>
        <dbReference type="ARBA" id="ARBA00023125"/>
    </source>
</evidence>
<dbReference type="Gene3D" id="1.10.150.20">
    <property type="entry name" value="5' to 3' exonuclease, C-terminal subdomain"/>
    <property type="match status" value="1"/>
</dbReference>
<keyword evidence="3 6" id="KW-0238">DNA-binding</keyword>
<keyword evidence="8" id="KW-0067">ATP-binding</keyword>
<dbReference type="SUPFAM" id="SSF50249">
    <property type="entry name" value="Nucleic acid-binding proteins"/>
    <property type="match status" value="1"/>
</dbReference>
<dbReference type="InterPro" id="IPR000085">
    <property type="entry name" value="RuvA"/>
</dbReference>
<dbReference type="InterPro" id="IPR012340">
    <property type="entry name" value="NA-bd_OB-fold"/>
</dbReference>
<keyword evidence="8" id="KW-0347">Helicase</keyword>
<dbReference type="GO" id="GO:0005737">
    <property type="term" value="C:cytoplasm"/>
    <property type="evidence" value="ECO:0007669"/>
    <property type="project" value="UniProtKB-SubCell"/>
</dbReference>
<comment type="domain">
    <text evidence="6">Has three domains with a flexible linker between the domains II and III and assumes an 'L' shape. Domain III is highly mobile and contacts RuvB.</text>
</comment>
<feature type="domain" description="Helix-hairpin-helix DNA-binding motif class 1" evidence="7">
    <location>
        <begin position="107"/>
        <end position="126"/>
    </location>
</feature>
<dbReference type="InterPro" id="IPR011114">
    <property type="entry name" value="RuvA_C"/>
</dbReference>
<keyword evidence="8" id="KW-0378">Hydrolase</keyword>
<dbReference type="NCBIfam" id="TIGR00084">
    <property type="entry name" value="ruvA"/>
    <property type="match status" value="1"/>
</dbReference>
<dbReference type="CDD" id="cd14332">
    <property type="entry name" value="UBA_RuvA_C"/>
    <property type="match status" value="1"/>
</dbReference>
<gene>
    <name evidence="6" type="primary">ruvA</name>
    <name evidence="8" type="ORF">A2110_00365</name>
</gene>
<dbReference type="GO" id="GO:0005524">
    <property type="term" value="F:ATP binding"/>
    <property type="evidence" value="ECO:0007669"/>
    <property type="project" value="InterPro"/>
</dbReference>
<evidence type="ECO:0000256" key="5">
    <source>
        <dbReference type="ARBA" id="ARBA00023204"/>
    </source>
</evidence>
<evidence type="ECO:0000256" key="1">
    <source>
        <dbReference type="ARBA" id="ARBA00022490"/>
    </source>
</evidence>
<comment type="caution">
    <text evidence="6">Lacks conserved residue(s) required for the propagation of feature annotation.</text>
</comment>
<dbReference type="SUPFAM" id="SSF46929">
    <property type="entry name" value="DNA helicase RuvA subunit, C-terminal domain"/>
    <property type="match status" value="1"/>
</dbReference>
<reference evidence="8 9" key="1">
    <citation type="journal article" date="2016" name="Nat. Commun.">
        <title>Thousands of microbial genomes shed light on interconnected biogeochemical processes in an aquifer system.</title>
        <authorList>
            <person name="Anantharaman K."/>
            <person name="Brown C.T."/>
            <person name="Hug L.A."/>
            <person name="Sharon I."/>
            <person name="Castelle C.J."/>
            <person name="Probst A.J."/>
            <person name="Thomas B.C."/>
            <person name="Singh A."/>
            <person name="Wilkins M.J."/>
            <person name="Karaoz U."/>
            <person name="Brodie E.L."/>
            <person name="Williams K.H."/>
            <person name="Hubbard S.S."/>
            <person name="Banfield J.F."/>
        </authorList>
    </citation>
    <scope>NUCLEOTIDE SEQUENCE [LARGE SCALE GENOMIC DNA]</scope>
</reference>
<accession>A0A1F6BLZ4</accession>
<dbReference type="HAMAP" id="MF_00031">
    <property type="entry name" value="DNA_HJ_migration_RuvA"/>
    <property type="match status" value="1"/>
</dbReference>
<protein>
    <recommendedName>
        <fullName evidence="6">Holliday junction branch migration complex subunit RuvA</fullName>
    </recommendedName>
</protein>
<dbReference type="InterPro" id="IPR003583">
    <property type="entry name" value="Hlx-hairpin-Hlx_DNA-bd_motif"/>
</dbReference>
<evidence type="ECO:0000256" key="2">
    <source>
        <dbReference type="ARBA" id="ARBA00022763"/>
    </source>
</evidence>
<comment type="similarity">
    <text evidence="6">Belongs to the RuvA family.</text>
</comment>
<evidence type="ECO:0000313" key="9">
    <source>
        <dbReference type="Proteomes" id="UP000176273"/>
    </source>
</evidence>
<evidence type="ECO:0000313" key="8">
    <source>
        <dbReference type="EMBL" id="OGG37782.1"/>
    </source>
</evidence>
<proteinExistence type="inferred from homology"/>
<dbReference type="GO" id="GO:0006281">
    <property type="term" value="P:DNA repair"/>
    <property type="evidence" value="ECO:0007669"/>
    <property type="project" value="UniProtKB-UniRule"/>
</dbReference>
<dbReference type="Pfam" id="PF01330">
    <property type="entry name" value="RuvA_N"/>
    <property type="match status" value="1"/>
</dbReference>
<dbReference type="InterPro" id="IPR010994">
    <property type="entry name" value="RuvA_2-like"/>
</dbReference>
<dbReference type="GO" id="GO:0009378">
    <property type="term" value="F:four-way junction helicase activity"/>
    <property type="evidence" value="ECO:0007669"/>
    <property type="project" value="InterPro"/>
</dbReference>
<evidence type="ECO:0000256" key="6">
    <source>
        <dbReference type="HAMAP-Rule" id="MF_00031"/>
    </source>
</evidence>
<dbReference type="SMART" id="SM00278">
    <property type="entry name" value="HhH1"/>
    <property type="match status" value="2"/>
</dbReference>
<dbReference type="EMBL" id="MFKH01000002">
    <property type="protein sequence ID" value="OGG37782.1"/>
    <property type="molecule type" value="Genomic_DNA"/>
</dbReference>
<feature type="domain" description="Helix-hairpin-helix DNA-binding motif class 1" evidence="7">
    <location>
        <begin position="72"/>
        <end position="91"/>
    </location>
</feature>
<keyword evidence="4 6" id="KW-0233">DNA recombination</keyword>
<feature type="region of interest" description="Domain III" evidence="6">
    <location>
        <begin position="140"/>
        <end position="192"/>
    </location>
</feature>
<organism evidence="8 9">
    <name type="scientific">Candidatus Jorgensenbacteria bacterium GWA1_54_12</name>
    <dbReference type="NCBI Taxonomy" id="1798468"/>
    <lineage>
        <taxon>Bacteria</taxon>
        <taxon>Candidatus Joergenseniibacteriota</taxon>
    </lineage>
</organism>
<evidence type="ECO:0000259" key="7">
    <source>
        <dbReference type="SMART" id="SM00278"/>
    </source>
</evidence>
<comment type="function">
    <text evidence="6">The RuvA-RuvB-RuvC complex processes Holliday junction (HJ) DNA during genetic recombination and DNA repair, while the RuvA-RuvB complex plays an important role in the rescue of blocked DNA replication forks via replication fork reversal (RFR). RuvA specifically binds to HJ cruciform DNA, conferring on it an open structure. The RuvB hexamer acts as an ATP-dependent pump, pulling dsDNA into and through the RuvAB complex. HJ branch migration allows RuvC to scan DNA until it finds its consensus sequence, where it cleaves and resolves the cruciform DNA.</text>
</comment>
<dbReference type="GO" id="GO:0000400">
    <property type="term" value="F:four-way junction DNA binding"/>
    <property type="evidence" value="ECO:0007669"/>
    <property type="project" value="UniProtKB-UniRule"/>
</dbReference>
<dbReference type="Gene3D" id="2.40.50.140">
    <property type="entry name" value="Nucleic acid-binding proteins"/>
    <property type="match status" value="1"/>
</dbReference>
<dbReference type="Proteomes" id="UP000176273">
    <property type="component" value="Unassembled WGS sequence"/>
</dbReference>
<dbReference type="Pfam" id="PF07499">
    <property type="entry name" value="RuvA_C"/>
    <property type="match status" value="1"/>
</dbReference>
<dbReference type="InterPro" id="IPR013849">
    <property type="entry name" value="DNA_helicase_Holl-junc_RuvA_I"/>
</dbReference>